<dbReference type="InterPro" id="IPR009057">
    <property type="entry name" value="Homeodomain-like_sf"/>
</dbReference>
<dbReference type="AlphaFoldDB" id="A0AAE3B860"/>
<evidence type="ECO:0000313" key="6">
    <source>
        <dbReference type="EMBL" id="MBM1715724.1"/>
    </source>
</evidence>
<dbReference type="Gene3D" id="1.10.357.10">
    <property type="entry name" value="Tetracycline Repressor, domain 2"/>
    <property type="match status" value="1"/>
</dbReference>
<dbReference type="RefSeq" id="WP_203243457.1">
    <property type="nucleotide sequence ID" value="NZ_JAFBRH010000004.1"/>
</dbReference>
<reference evidence="6 7" key="1">
    <citation type="submission" date="2021-01" db="EMBL/GenBank/DDBJ databases">
        <title>Diatom-associated Roseobacters Show Island Model of Population Structure.</title>
        <authorList>
            <person name="Qu L."/>
            <person name="Feng X."/>
            <person name="Chen Y."/>
            <person name="Li L."/>
            <person name="Wang X."/>
            <person name="Hu Z."/>
            <person name="Wang H."/>
            <person name="Luo H."/>
        </authorList>
    </citation>
    <scope>NUCLEOTIDE SEQUENCE [LARGE SCALE GENOMIC DNA]</scope>
    <source>
        <strain evidence="6 7">TR60-84</strain>
    </source>
</reference>
<feature type="domain" description="HTH tetR-type" evidence="5">
    <location>
        <begin position="2"/>
        <end position="62"/>
    </location>
</feature>
<keyword evidence="2 4" id="KW-0238">DNA-binding</keyword>
<dbReference type="PANTHER" id="PTHR30055">
    <property type="entry name" value="HTH-TYPE TRANSCRIPTIONAL REGULATOR RUTR"/>
    <property type="match status" value="1"/>
</dbReference>
<dbReference type="Proteomes" id="UP000732193">
    <property type="component" value="Unassembled WGS sequence"/>
</dbReference>
<dbReference type="EMBL" id="JAFBRM010000008">
    <property type="protein sequence ID" value="MBM1715724.1"/>
    <property type="molecule type" value="Genomic_DNA"/>
</dbReference>
<keyword evidence="3" id="KW-0804">Transcription</keyword>
<proteinExistence type="predicted"/>
<dbReference type="PANTHER" id="PTHR30055:SF234">
    <property type="entry name" value="HTH-TYPE TRANSCRIPTIONAL REGULATOR BETI"/>
    <property type="match status" value="1"/>
</dbReference>
<sequence>MSELETTILDAATHVFSRYGVQRSSMVDLCKEAGVSRQTLYNRFRNKDDVLRGLIGRYTDLAIAEIRSELDRTPDIGDRLDLIFDRMVLRGFDTIQTTPNAQDFIEGVNATSQEALEQSAERFRSIIAEVLSPYQPQLAAAGLDLSALSACLQYSAKCAAMQAQDRAQLLTHLQTLRQLCLTAALPQASGLSPQRNEDHGHRA</sequence>
<gene>
    <name evidence="6" type="ORF">JQV55_19295</name>
</gene>
<evidence type="ECO:0000256" key="1">
    <source>
        <dbReference type="ARBA" id="ARBA00023015"/>
    </source>
</evidence>
<protein>
    <submittedName>
        <fullName evidence="6">Helix-turn-helix transcriptional regulator</fullName>
    </submittedName>
</protein>
<name>A0AAE3B860_9RHOB</name>
<evidence type="ECO:0000259" key="5">
    <source>
        <dbReference type="PROSITE" id="PS50977"/>
    </source>
</evidence>
<evidence type="ECO:0000256" key="2">
    <source>
        <dbReference type="ARBA" id="ARBA00023125"/>
    </source>
</evidence>
<dbReference type="PRINTS" id="PR00455">
    <property type="entry name" value="HTHTETR"/>
</dbReference>
<accession>A0AAE3B860</accession>
<dbReference type="PROSITE" id="PS50977">
    <property type="entry name" value="HTH_TETR_2"/>
    <property type="match status" value="1"/>
</dbReference>
<dbReference type="GO" id="GO:0000976">
    <property type="term" value="F:transcription cis-regulatory region binding"/>
    <property type="evidence" value="ECO:0007669"/>
    <property type="project" value="TreeGrafter"/>
</dbReference>
<keyword evidence="1" id="KW-0805">Transcription regulation</keyword>
<organism evidence="6 7">
    <name type="scientific">Sulfitobacter geojensis</name>
    <dbReference type="NCBI Taxonomy" id="1342299"/>
    <lineage>
        <taxon>Bacteria</taxon>
        <taxon>Pseudomonadati</taxon>
        <taxon>Pseudomonadota</taxon>
        <taxon>Alphaproteobacteria</taxon>
        <taxon>Rhodobacterales</taxon>
        <taxon>Roseobacteraceae</taxon>
        <taxon>Sulfitobacter</taxon>
    </lineage>
</organism>
<dbReference type="GO" id="GO:0003700">
    <property type="term" value="F:DNA-binding transcription factor activity"/>
    <property type="evidence" value="ECO:0007669"/>
    <property type="project" value="TreeGrafter"/>
</dbReference>
<keyword evidence="7" id="KW-1185">Reference proteome</keyword>
<evidence type="ECO:0000256" key="4">
    <source>
        <dbReference type="PROSITE-ProRule" id="PRU00335"/>
    </source>
</evidence>
<dbReference type="Pfam" id="PF00440">
    <property type="entry name" value="TetR_N"/>
    <property type="match status" value="1"/>
</dbReference>
<feature type="DNA-binding region" description="H-T-H motif" evidence="4">
    <location>
        <begin position="25"/>
        <end position="44"/>
    </location>
</feature>
<dbReference type="InterPro" id="IPR001647">
    <property type="entry name" value="HTH_TetR"/>
</dbReference>
<evidence type="ECO:0000313" key="7">
    <source>
        <dbReference type="Proteomes" id="UP000732193"/>
    </source>
</evidence>
<comment type="caution">
    <text evidence="6">The sequence shown here is derived from an EMBL/GenBank/DDBJ whole genome shotgun (WGS) entry which is preliminary data.</text>
</comment>
<dbReference type="InterPro" id="IPR050109">
    <property type="entry name" value="HTH-type_TetR-like_transc_reg"/>
</dbReference>
<dbReference type="SUPFAM" id="SSF46689">
    <property type="entry name" value="Homeodomain-like"/>
    <property type="match status" value="1"/>
</dbReference>
<evidence type="ECO:0000256" key="3">
    <source>
        <dbReference type="ARBA" id="ARBA00023163"/>
    </source>
</evidence>